<dbReference type="Proteomes" id="UP000279307">
    <property type="component" value="Chromosome 6"/>
</dbReference>
<dbReference type="Pfam" id="PF03564">
    <property type="entry name" value="DUF1759"/>
    <property type="match status" value="1"/>
</dbReference>
<dbReference type="EMBL" id="QOIP01000006">
    <property type="protein sequence ID" value="RLU22166.1"/>
    <property type="molecule type" value="Genomic_DNA"/>
</dbReference>
<gene>
    <name evidence="1" type="ORF">DMN91_006547</name>
</gene>
<dbReference type="SUPFAM" id="SSF56672">
    <property type="entry name" value="DNA/RNA polymerases"/>
    <property type="match status" value="1"/>
</dbReference>
<accession>A0A3L8DPF0</accession>
<dbReference type="AlphaFoldDB" id="A0A3L8DPF0"/>
<organism evidence="1 2">
    <name type="scientific">Ooceraea biroi</name>
    <name type="common">Clonal raider ant</name>
    <name type="synonym">Cerapachys biroi</name>
    <dbReference type="NCBI Taxonomy" id="2015173"/>
    <lineage>
        <taxon>Eukaryota</taxon>
        <taxon>Metazoa</taxon>
        <taxon>Ecdysozoa</taxon>
        <taxon>Arthropoda</taxon>
        <taxon>Hexapoda</taxon>
        <taxon>Insecta</taxon>
        <taxon>Pterygota</taxon>
        <taxon>Neoptera</taxon>
        <taxon>Endopterygota</taxon>
        <taxon>Hymenoptera</taxon>
        <taxon>Apocrita</taxon>
        <taxon>Aculeata</taxon>
        <taxon>Formicoidea</taxon>
        <taxon>Formicidae</taxon>
        <taxon>Dorylinae</taxon>
        <taxon>Ooceraea</taxon>
    </lineage>
</organism>
<evidence type="ECO:0000313" key="1">
    <source>
        <dbReference type="EMBL" id="RLU22166.1"/>
    </source>
</evidence>
<protein>
    <recommendedName>
        <fullName evidence="3">Peptidase aspartic putative domain-containing protein</fullName>
    </recommendedName>
</protein>
<dbReference type="InterPro" id="IPR005312">
    <property type="entry name" value="DUF1759"/>
</dbReference>
<comment type="caution">
    <text evidence="1">The sequence shown here is derived from an EMBL/GenBank/DDBJ whole genome shotgun (WGS) entry which is preliminary data.</text>
</comment>
<name>A0A3L8DPF0_OOCBI</name>
<dbReference type="Pfam" id="PF05380">
    <property type="entry name" value="Peptidase_A17"/>
    <property type="match status" value="1"/>
</dbReference>
<dbReference type="InterPro" id="IPR043502">
    <property type="entry name" value="DNA/RNA_pol_sf"/>
</dbReference>
<evidence type="ECO:0008006" key="3">
    <source>
        <dbReference type="Google" id="ProtNLM"/>
    </source>
</evidence>
<dbReference type="GO" id="GO:0071897">
    <property type="term" value="P:DNA biosynthetic process"/>
    <property type="evidence" value="ECO:0007669"/>
    <property type="project" value="UniProtKB-ARBA"/>
</dbReference>
<dbReference type="PANTHER" id="PTHR47331:SF5">
    <property type="entry name" value="RIBONUCLEASE H"/>
    <property type="match status" value="1"/>
</dbReference>
<dbReference type="OrthoDB" id="7551542at2759"/>
<evidence type="ECO:0000313" key="2">
    <source>
        <dbReference type="Proteomes" id="UP000279307"/>
    </source>
</evidence>
<dbReference type="PANTHER" id="PTHR47331">
    <property type="entry name" value="PHD-TYPE DOMAIN-CONTAINING PROTEIN"/>
    <property type="match status" value="1"/>
</dbReference>
<dbReference type="InterPro" id="IPR008042">
    <property type="entry name" value="Retrotrans_Pao"/>
</dbReference>
<proteinExistence type="predicted"/>
<reference evidence="1 2" key="1">
    <citation type="journal article" date="2018" name="Genome Res.">
        <title>The genomic architecture and molecular evolution of ant odorant receptors.</title>
        <authorList>
            <person name="McKenzie S.K."/>
            <person name="Kronauer D.J.C."/>
        </authorList>
    </citation>
    <scope>NUCLEOTIDE SEQUENCE [LARGE SCALE GENOMIC DNA]</scope>
    <source>
        <strain evidence="1">Clonal line C1</strain>
    </source>
</reference>
<sequence>MERLRKSRTVLRAAFTRSLGLLNAELVEERPDIQELQVRFTILRDKTSELDDVNHKIFEAMINEDAGEEQLLQETETADEYKTKYQYAKIAVNTIIDSVQPATATSDNGQEVYVNRENVRTFKLPKIQLPKFSGELKDWLQFWSLFKTIHEDVTITKEDKFQYLIQAMVKDSRASELVNSFPPTAANYDKVIVSLKNRFGREDLLVEVYVREMLKLVLNKTKLAGNISLSRVFDRLETQLRALESLGVTTDMCAAMLYPLVESSLPEDLLRVWERNPKAIATTSKQRLDELMSFFQAEVLSEERIAMAKHVLLMCRGVSGNALPEGSQAEEHNKTQQQSSLTNASLISEVFLQTLRVKLFNQGKERVVRAILDTGSHRLYVLNHYAEELGFEIVGEQGSWLQELQRKGITLSDVDIQDQPIAILLGADVAGKLLTDGRRELECGAVVLETLLGWTLIGKTNVPVKPKEDTTLMTLSLLTQEANVSDLWRLDTLSITDPILQKTKDEHQAEVQNNFRQTIKINSDDRYEVLLPWKADHLSLEVNKDAAKRRLDSMTKKLKAHQLYDSYQEVFEQWRTDGIIEKVPDEEILKDSYYLPHRYVLKENSTTRIRPVFDASAVGKNGLSLNQCLETGPNLIEQIPRILLRFRQRKIGVVTDIRRAFLQISISPDDRDILRFLCVDSASKLLLYEDVAKRVMARAPSLLQSPTTNAPITKRHILAAAQRVFDPIGLLSPVLLKPKLLLQKLWSHWIDWDDEVSQDVKADFLEWQHDLYWLQELHVPRWAFQQNEENSQISFHVFVDATHRGEIEGGTSRTKHDSSAGTTRCYNWSKTVALSSKRDRIWNNGGFFWSDSTTVLDTTR</sequence>